<reference evidence="8" key="1">
    <citation type="submission" date="2024-06" db="EMBL/GenBank/DDBJ databases">
        <authorList>
            <person name="Coelho C."/>
            <person name="Bento M."/>
            <person name="Garcia E."/>
            <person name="Camelo A."/>
            <person name="Brandao I."/>
            <person name="Espirito Santo C."/>
            <person name="Trovao J."/>
            <person name="Verissimo A."/>
            <person name="Costa J."/>
            <person name="Tiago I."/>
        </authorList>
    </citation>
    <scope>NUCLEOTIDE SEQUENCE</scope>
    <source>
        <strain evidence="8">KWT182</strain>
    </source>
</reference>
<dbReference type="InterPro" id="IPR053925">
    <property type="entry name" value="RecX_HTH_3rd"/>
</dbReference>
<evidence type="ECO:0000256" key="2">
    <source>
        <dbReference type="ARBA" id="ARBA00009695"/>
    </source>
</evidence>
<evidence type="ECO:0000256" key="3">
    <source>
        <dbReference type="ARBA" id="ARBA00018111"/>
    </source>
</evidence>
<dbReference type="InterPro" id="IPR053924">
    <property type="entry name" value="RecX_HTH_2nd"/>
</dbReference>
<accession>A0AAU7QC74</accession>
<evidence type="ECO:0000256" key="1">
    <source>
        <dbReference type="ARBA" id="ARBA00004496"/>
    </source>
</evidence>
<evidence type="ECO:0000259" key="6">
    <source>
        <dbReference type="Pfam" id="PF02631"/>
    </source>
</evidence>
<proteinExistence type="inferred from homology"/>
<dbReference type="AlphaFoldDB" id="A0AAU7QC74"/>
<gene>
    <name evidence="5" type="primary">recX</name>
    <name evidence="8" type="ORF">ABK905_05580</name>
</gene>
<comment type="subcellular location">
    <subcellularLocation>
        <location evidence="1 5">Cytoplasm</location>
    </subcellularLocation>
</comment>
<dbReference type="PANTHER" id="PTHR33602:SF1">
    <property type="entry name" value="REGULATORY PROTEIN RECX FAMILY PROTEIN"/>
    <property type="match status" value="1"/>
</dbReference>
<evidence type="ECO:0000259" key="7">
    <source>
        <dbReference type="Pfam" id="PF21981"/>
    </source>
</evidence>
<dbReference type="PANTHER" id="PTHR33602">
    <property type="entry name" value="REGULATORY PROTEIN RECX FAMILY PROTEIN"/>
    <property type="match status" value="1"/>
</dbReference>
<organism evidence="8">
    <name type="scientific">Acerihabitans sp. KWT182</name>
    <dbReference type="NCBI Taxonomy" id="3157919"/>
    <lineage>
        <taxon>Bacteria</taxon>
        <taxon>Pseudomonadati</taxon>
        <taxon>Pseudomonadota</taxon>
        <taxon>Gammaproteobacteria</taxon>
        <taxon>Enterobacterales</taxon>
        <taxon>Pectobacteriaceae</taxon>
        <taxon>Acerihabitans</taxon>
    </lineage>
</organism>
<evidence type="ECO:0000256" key="4">
    <source>
        <dbReference type="ARBA" id="ARBA00022490"/>
    </source>
</evidence>
<dbReference type="Pfam" id="PF02631">
    <property type="entry name" value="RecX_HTH2"/>
    <property type="match status" value="1"/>
</dbReference>
<dbReference type="HAMAP" id="MF_01114">
    <property type="entry name" value="RecX"/>
    <property type="match status" value="1"/>
</dbReference>
<dbReference type="Pfam" id="PF21981">
    <property type="entry name" value="RecX_HTH3"/>
    <property type="match status" value="1"/>
</dbReference>
<sequence>MTSLLDRALSILSQRDHSEAELRRKLAQPAEVRRWDRRPTVAKARVENVVEDEAVGAGPEALIFAAELEAAIEYCRQHDWLNDGRFALKYVNSRSNKGYGEQKIRMELMQKGINRDIADIAIAEAAIDRLVQAQTVAWKKFGQPLSSDRLVKIKVQRYLLSRGFSFEEIESIYSR</sequence>
<dbReference type="InterPro" id="IPR036388">
    <property type="entry name" value="WH-like_DNA-bd_sf"/>
</dbReference>
<dbReference type="GO" id="GO:0005737">
    <property type="term" value="C:cytoplasm"/>
    <property type="evidence" value="ECO:0007669"/>
    <property type="project" value="UniProtKB-SubCell"/>
</dbReference>
<name>A0AAU7QC74_9GAMM</name>
<comment type="similarity">
    <text evidence="2 5">Belongs to the RecX family.</text>
</comment>
<protein>
    <recommendedName>
        <fullName evidence="3 5">Regulatory protein RecX</fullName>
    </recommendedName>
</protein>
<feature type="domain" description="RecX second three-helical" evidence="6">
    <location>
        <begin position="82"/>
        <end position="121"/>
    </location>
</feature>
<evidence type="ECO:0000256" key="5">
    <source>
        <dbReference type="HAMAP-Rule" id="MF_01114"/>
    </source>
</evidence>
<dbReference type="EMBL" id="CP157947">
    <property type="protein sequence ID" value="XBS70639.1"/>
    <property type="molecule type" value="Genomic_DNA"/>
</dbReference>
<feature type="domain" description="RecX third three-helical" evidence="7">
    <location>
        <begin position="130"/>
        <end position="170"/>
    </location>
</feature>
<comment type="function">
    <text evidence="5">Modulates RecA activity.</text>
</comment>
<keyword evidence="4 5" id="KW-0963">Cytoplasm</keyword>
<dbReference type="GO" id="GO:0006282">
    <property type="term" value="P:regulation of DNA repair"/>
    <property type="evidence" value="ECO:0007669"/>
    <property type="project" value="UniProtKB-UniRule"/>
</dbReference>
<evidence type="ECO:0000313" key="8">
    <source>
        <dbReference type="EMBL" id="XBS70639.1"/>
    </source>
</evidence>
<dbReference type="Gene3D" id="1.10.10.10">
    <property type="entry name" value="Winged helix-like DNA-binding domain superfamily/Winged helix DNA-binding domain"/>
    <property type="match status" value="3"/>
</dbReference>
<dbReference type="InterPro" id="IPR003783">
    <property type="entry name" value="Regulatory_RecX"/>
</dbReference>